<comment type="caution">
    <text evidence="1">The sequence shown here is derived from an EMBL/GenBank/DDBJ whole genome shotgun (WGS) entry which is preliminary data.</text>
</comment>
<dbReference type="AlphaFoldDB" id="A0A2J7QKQ8"/>
<reference evidence="1 2" key="1">
    <citation type="submission" date="2017-12" db="EMBL/GenBank/DDBJ databases">
        <title>Hemimetabolous genomes reveal molecular basis of termite eusociality.</title>
        <authorList>
            <person name="Harrison M.C."/>
            <person name="Jongepier E."/>
            <person name="Robertson H.M."/>
            <person name="Arning N."/>
            <person name="Bitard-Feildel T."/>
            <person name="Chao H."/>
            <person name="Childers C.P."/>
            <person name="Dinh H."/>
            <person name="Doddapaneni H."/>
            <person name="Dugan S."/>
            <person name="Gowin J."/>
            <person name="Greiner C."/>
            <person name="Han Y."/>
            <person name="Hu H."/>
            <person name="Hughes D.S.T."/>
            <person name="Huylmans A.-K."/>
            <person name="Kemena C."/>
            <person name="Kremer L.P.M."/>
            <person name="Lee S.L."/>
            <person name="Lopez-Ezquerra A."/>
            <person name="Mallet L."/>
            <person name="Monroy-Kuhn J.M."/>
            <person name="Moser A."/>
            <person name="Murali S.C."/>
            <person name="Muzny D.M."/>
            <person name="Otani S."/>
            <person name="Piulachs M.-D."/>
            <person name="Poelchau M."/>
            <person name="Qu J."/>
            <person name="Schaub F."/>
            <person name="Wada-Katsumata A."/>
            <person name="Worley K.C."/>
            <person name="Xie Q."/>
            <person name="Ylla G."/>
            <person name="Poulsen M."/>
            <person name="Gibbs R.A."/>
            <person name="Schal C."/>
            <person name="Richards S."/>
            <person name="Belles X."/>
            <person name="Korb J."/>
            <person name="Bornberg-Bauer E."/>
        </authorList>
    </citation>
    <scope>NUCLEOTIDE SEQUENCE [LARGE SCALE GENOMIC DNA]</scope>
    <source>
        <tissue evidence="1">Whole body</tissue>
    </source>
</reference>
<dbReference type="InParanoid" id="A0A2J7QKQ8"/>
<keyword evidence="2" id="KW-1185">Reference proteome</keyword>
<proteinExistence type="predicted"/>
<organism evidence="1 2">
    <name type="scientific">Cryptotermes secundus</name>
    <dbReference type="NCBI Taxonomy" id="105785"/>
    <lineage>
        <taxon>Eukaryota</taxon>
        <taxon>Metazoa</taxon>
        <taxon>Ecdysozoa</taxon>
        <taxon>Arthropoda</taxon>
        <taxon>Hexapoda</taxon>
        <taxon>Insecta</taxon>
        <taxon>Pterygota</taxon>
        <taxon>Neoptera</taxon>
        <taxon>Polyneoptera</taxon>
        <taxon>Dictyoptera</taxon>
        <taxon>Blattodea</taxon>
        <taxon>Blattoidea</taxon>
        <taxon>Termitoidae</taxon>
        <taxon>Kalotermitidae</taxon>
        <taxon>Cryptotermitinae</taxon>
        <taxon>Cryptotermes</taxon>
    </lineage>
</organism>
<gene>
    <name evidence="1" type="ORF">B7P43_G11863</name>
</gene>
<evidence type="ECO:0000313" key="2">
    <source>
        <dbReference type="Proteomes" id="UP000235965"/>
    </source>
</evidence>
<dbReference type="EMBL" id="NEVH01013258">
    <property type="protein sequence ID" value="PNF29163.1"/>
    <property type="molecule type" value="Genomic_DNA"/>
</dbReference>
<evidence type="ECO:0000313" key="1">
    <source>
        <dbReference type="EMBL" id="PNF29163.1"/>
    </source>
</evidence>
<accession>A0A2J7QKQ8</accession>
<dbReference type="Proteomes" id="UP000235965">
    <property type="component" value="Unassembled WGS sequence"/>
</dbReference>
<name>A0A2J7QKQ8_9NEOP</name>
<sequence>MLKNNALGTNWESGSRTTPIPKFCFRWMEVSDQIHALTALLSPLDMRLGDSRVGLDVVVRDSSAPVKD</sequence>
<protein>
    <submittedName>
        <fullName evidence="1">Uncharacterized protein</fullName>
    </submittedName>
</protein>